<dbReference type="InterPro" id="IPR029063">
    <property type="entry name" value="SAM-dependent_MTases_sf"/>
</dbReference>
<evidence type="ECO:0000313" key="1">
    <source>
        <dbReference type="EMBL" id="QKI89567.1"/>
    </source>
</evidence>
<dbReference type="AlphaFoldDB" id="A0A7D4TEN9"/>
<organism evidence="1 2">
    <name type="scientific">Thiomicrorhabdus xiamenensis</name>
    <dbReference type="NCBI Taxonomy" id="2739063"/>
    <lineage>
        <taxon>Bacteria</taxon>
        <taxon>Pseudomonadati</taxon>
        <taxon>Pseudomonadota</taxon>
        <taxon>Gammaproteobacteria</taxon>
        <taxon>Thiotrichales</taxon>
        <taxon>Piscirickettsiaceae</taxon>
        <taxon>Thiomicrorhabdus</taxon>
    </lineage>
</organism>
<keyword evidence="2" id="KW-1185">Reference proteome</keyword>
<gene>
    <name evidence="1" type="ORF">HQN79_08305</name>
</gene>
<protein>
    <recommendedName>
        <fullName evidence="3">Methyltransferase domain-containing protein</fullName>
    </recommendedName>
</protein>
<dbReference type="SUPFAM" id="SSF53335">
    <property type="entry name" value="S-adenosyl-L-methionine-dependent methyltransferases"/>
    <property type="match status" value="1"/>
</dbReference>
<sequence length="322" mass="36575">MVAMEMMEKADQVLEDALNLWWLRPENALALASYVVHGVDLKPTQGQKAADFACGDGVNTFFKCGGRFAPEFDLFLAGIGSQSTKDVAAKNVDLFDHYDEQYFPKVNVKPEVYYAVGTDHKQNLLKKAQHLDFYEALHLADLRDNVQAIASHSLDKIYCNSLYWVAETDVALKQMQDKLKPDGEMIIDVFTTEKKQLDFGKMFPSTSSEWQEMLNRGRQATNPGLRSEEGWRELFEAAGLEVVEQRNIFPASIAHIWNLGLRPIFPMLNKMAASISPQNRQEIKAEWVGVFKELLFPVLMAPEAFSQDQAKYRLQFVLKAAR</sequence>
<proteinExistence type="predicted"/>
<dbReference type="Gene3D" id="3.40.50.150">
    <property type="entry name" value="Vaccinia Virus protein VP39"/>
    <property type="match status" value="1"/>
</dbReference>
<dbReference type="Proteomes" id="UP000504724">
    <property type="component" value="Chromosome"/>
</dbReference>
<evidence type="ECO:0000313" key="2">
    <source>
        <dbReference type="Proteomes" id="UP000504724"/>
    </source>
</evidence>
<dbReference type="RefSeq" id="WP_173285507.1">
    <property type="nucleotide sequence ID" value="NZ_CP054020.1"/>
</dbReference>
<reference evidence="1 2" key="1">
    <citation type="submission" date="2020-05" db="EMBL/GenBank/DDBJ databases">
        <title>Thiomicrorhabdus sediminis sp.nov. and Thiomicrorhabdus xiamenensis sp.nov., novel sulfur-oxidizing bacteria isolated from coastal sediment.</title>
        <authorList>
            <person name="Liu X."/>
        </authorList>
    </citation>
    <scope>NUCLEOTIDE SEQUENCE [LARGE SCALE GENOMIC DNA]</scope>
    <source>
        <strain evidence="1 2">G2</strain>
    </source>
</reference>
<dbReference type="EMBL" id="CP054020">
    <property type="protein sequence ID" value="QKI89567.1"/>
    <property type="molecule type" value="Genomic_DNA"/>
</dbReference>
<accession>A0A7D4TEN9</accession>
<dbReference type="KEGG" id="txa:HQN79_08305"/>
<name>A0A7D4TEN9_9GAMM</name>
<evidence type="ECO:0008006" key="3">
    <source>
        <dbReference type="Google" id="ProtNLM"/>
    </source>
</evidence>